<dbReference type="OrthoDB" id="5296692at2"/>
<dbReference type="AlphaFoldDB" id="A0A3N6MXE9"/>
<reference evidence="2 3" key="1">
    <citation type="submission" date="2018-11" db="EMBL/GenBank/DDBJ databases">
        <title>Paraburkholderia sp. DHOA04, isolated from soil.</title>
        <authorList>
            <person name="Gao Z.-H."/>
            <person name="Qiu L.-H."/>
            <person name="Fu J.-C."/>
        </authorList>
    </citation>
    <scope>NUCLEOTIDE SEQUENCE [LARGE SCALE GENOMIC DNA]</scope>
    <source>
        <strain evidence="2 3">DHOA04</strain>
    </source>
</reference>
<comment type="caution">
    <text evidence="2">The sequence shown here is derived from an EMBL/GenBank/DDBJ whole genome shotgun (WGS) entry which is preliminary data.</text>
</comment>
<feature type="compositionally biased region" description="Basic and acidic residues" evidence="1">
    <location>
        <begin position="35"/>
        <end position="46"/>
    </location>
</feature>
<accession>A0A3N6MXE9</accession>
<keyword evidence="3" id="KW-1185">Reference proteome</keyword>
<protein>
    <submittedName>
        <fullName evidence="2">DUF3460 family protein</fullName>
    </submittedName>
</protein>
<dbReference type="RefSeq" id="WP_124150005.1">
    <property type="nucleotide sequence ID" value="NZ_RQIS01000003.1"/>
</dbReference>
<name>A0A3N6MXE9_9BURK</name>
<organism evidence="2 3">
    <name type="scientific">Paraburkholderia dinghuensis</name>
    <dbReference type="NCBI Taxonomy" id="2305225"/>
    <lineage>
        <taxon>Bacteria</taxon>
        <taxon>Pseudomonadati</taxon>
        <taxon>Pseudomonadota</taxon>
        <taxon>Betaproteobacteria</taxon>
        <taxon>Burkholderiales</taxon>
        <taxon>Burkholderiaceae</taxon>
        <taxon>Paraburkholderia</taxon>
    </lineage>
</organism>
<evidence type="ECO:0000256" key="1">
    <source>
        <dbReference type="SAM" id="MobiDB-lite"/>
    </source>
</evidence>
<dbReference type="InterPro" id="IPR021853">
    <property type="entry name" value="DUF3460"/>
</dbReference>
<dbReference type="Proteomes" id="UP000272778">
    <property type="component" value="Unassembled WGS sequence"/>
</dbReference>
<dbReference type="Pfam" id="PF11943">
    <property type="entry name" value="DUF3460"/>
    <property type="match status" value="1"/>
</dbReference>
<evidence type="ECO:0000313" key="3">
    <source>
        <dbReference type="Proteomes" id="UP000272778"/>
    </source>
</evidence>
<sequence>MYQSDITQFLNQLKQQQPQLEEQQRKGRSLLWDKQPLDLDERERTQSSRVKQTSYVYYQNF</sequence>
<evidence type="ECO:0000313" key="2">
    <source>
        <dbReference type="EMBL" id="RQH08439.1"/>
    </source>
</evidence>
<dbReference type="EMBL" id="RQIS01000003">
    <property type="protein sequence ID" value="RQH08439.1"/>
    <property type="molecule type" value="Genomic_DNA"/>
</dbReference>
<proteinExistence type="predicted"/>
<feature type="region of interest" description="Disordered" evidence="1">
    <location>
        <begin position="17"/>
        <end position="49"/>
    </location>
</feature>
<gene>
    <name evidence="2" type="ORF">D1Y85_05370</name>
</gene>